<comment type="caution">
    <text evidence="3">The sequence shown here is derived from an EMBL/GenBank/DDBJ whole genome shotgun (WGS) entry which is preliminary data.</text>
</comment>
<protein>
    <submittedName>
        <fullName evidence="3">Putative quinone-oxidoreductase</fullName>
    </submittedName>
</protein>
<dbReference type="PANTHER" id="PTHR44013:SF1">
    <property type="entry name" value="ZINC-TYPE ALCOHOL DEHYDROGENASE-LIKE PROTEIN C16A3.02C"/>
    <property type="match status" value="1"/>
</dbReference>
<dbReference type="PANTHER" id="PTHR44013">
    <property type="entry name" value="ZINC-TYPE ALCOHOL DEHYDROGENASE-LIKE PROTEIN C16A3.02C"/>
    <property type="match status" value="1"/>
</dbReference>
<evidence type="ECO:0000313" key="4">
    <source>
        <dbReference type="Proteomes" id="UP000623129"/>
    </source>
</evidence>
<evidence type="ECO:0000256" key="1">
    <source>
        <dbReference type="ARBA" id="ARBA00011738"/>
    </source>
</evidence>
<dbReference type="SUPFAM" id="SSF51735">
    <property type="entry name" value="NAD(P)-binding Rossmann-fold domains"/>
    <property type="match status" value="2"/>
</dbReference>
<dbReference type="SMART" id="SM00829">
    <property type="entry name" value="PKS_ER"/>
    <property type="match status" value="1"/>
</dbReference>
<dbReference type="InterPro" id="IPR013149">
    <property type="entry name" value="ADH-like_C"/>
</dbReference>
<dbReference type="SUPFAM" id="SSF50129">
    <property type="entry name" value="GroES-like"/>
    <property type="match status" value="1"/>
</dbReference>
<keyword evidence="4" id="KW-1185">Reference proteome</keyword>
<name>A0A833V4M4_9POAL</name>
<dbReference type="EMBL" id="SWLB01000023">
    <property type="protein sequence ID" value="KAF3323697.1"/>
    <property type="molecule type" value="Genomic_DNA"/>
</dbReference>
<feature type="domain" description="Enoyl reductase (ER)" evidence="2">
    <location>
        <begin position="16"/>
        <end position="317"/>
    </location>
</feature>
<dbReference type="OrthoDB" id="48317at2759"/>
<organism evidence="3 4">
    <name type="scientific">Carex littledalei</name>
    <dbReference type="NCBI Taxonomy" id="544730"/>
    <lineage>
        <taxon>Eukaryota</taxon>
        <taxon>Viridiplantae</taxon>
        <taxon>Streptophyta</taxon>
        <taxon>Embryophyta</taxon>
        <taxon>Tracheophyta</taxon>
        <taxon>Spermatophyta</taxon>
        <taxon>Magnoliopsida</taxon>
        <taxon>Liliopsida</taxon>
        <taxon>Poales</taxon>
        <taxon>Cyperaceae</taxon>
        <taxon>Cyperoideae</taxon>
        <taxon>Cariceae</taxon>
        <taxon>Carex</taxon>
        <taxon>Carex subgen. Euthyceras</taxon>
    </lineage>
</organism>
<dbReference type="GO" id="GO:0016491">
    <property type="term" value="F:oxidoreductase activity"/>
    <property type="evidence" value="ECO:0007669"/>
    <property type="project" value="InterPro"/>
</dbReference>
<dbReference type="AlphaFoldDB" id="A0A833V4M4"/>
<dbReference type="InterPro" id="IPR013154">
    <property type="entry name" value="ADH-like_N"/>
</dbReference>
<gene>
    <name evidence="3" type="ORF">FCM35_KLT12428</name>
</gene>
<dbReference type="Proteomes" id="UP000623129">
    <property type="component" value="Unassembled WGS sequence"/>
</dbReference>
<dbReference type="InterPro" id="IPR036291">
    <property type="entry name" value="NAD(P)-bd_dom_sf"/>
</dbReference>
<dbReference type="Gene3D" id="3.40.50.720">
    <property type="entry name" value="NAD(P)-binding Rossmann-like Domain"/>
    <property type="match status" value="2"/>
</dbReference>
<dbReference type="CDD" id="cd08267">
    <property type="entry name" value="MDR1"/>
    <property type="match status" value="1"/>
</dbReference>
<comment type="subunit">
    <text evidence="1">Homodimer.</text>
</comment>
<dbReference type="Pfam" id="PF00107">
    <property type="entry name" value="ADH_zinc_N"/>
    <property type="match status" value="1"/>
</dbReference>
<reference evidence="3" key="1">
    <citation type="submission" date="2020-01" db="EMBL/GenBank/DDBJ databases">
        <title>Genome sequence of Kobresia littledalei, the first chromosome-level genome in the family Cyperaceae.</title>
        <authorList>
            <person name="Qu G."/>
        </authorList>
    </citation>
    <scope>NUCLEOTIDE SEQUENCE</scope>
    <source>
        <strain evidence="3">C.B.Clarke</strain>
        <tissue evidence="3">Leaf</tissue>
    </source>
</reference>
<dbReference type="Pfam" id="PF08240">
    <property type="entry name" value="ADH_N"/>
    <property type="match status" value="1"/>
</dbReference>
<dbReference type="Gene3D" id="3.90.180.10">
    <property type="entry name" value="Medium-chain alcohol dehydrogenases, catalytic domain"/>
    <property type="match status" value="1"/>
</dbReference>
<dbReference type="InterPro" id="IPR011032">
    <property type="entry name" value="GroES-like_sf"/>
</dbReference>
<dbReference type="Pfam" id="PF13602">
    <property type="entry name" value="ADH_zinc_N_2"/>
    <property type="match status" value="1"/>
</dbReference>
<proteinExistence type="predicted"/>
<dbReference type="InterPro" id="IPR020843">
    <property type="entry name" value="ER"/>
</dbReference>
<dbReference type="InterPro" id="IPR052733">
    <property type="entry name" value="Chloroplast_QOR"/>
</dbReference>
<evidence type="ECO:0000313" key="3">
    <source>
        <dbReference type="EMBL" id="KAF3323697.1"/>
    </source>
</evidence>
<accession>A0A833V4M4</accession>
<evidence type="ECO:0000259" key="2">
    <source>
        <dbReference type="SMART" id="SM00829"/>
    </source>
</evidence>
<sequence length="475" mass="49694">MAGKSMHAFCYEGYGGGAAALKKVEIPVPTPKKGEILVKVEAVSINPVDWKIQNGVMRPLYPKFPCVPLSDVAGEVVNIGAGVNDFQPGDKIVTLLSVTVGGGLAEYTVAPTNRIAKRPHEVSAIEAASLPIAAGTAFKALESVGAKFDGTGKPFNVLITAASGGVGQFAVQLAKLAGLHVTATCGARNIDFVKSLGADEVLDYRTPEGESLKSPSGKKYDAVVHCTVGIAWSVFEKNLSENGKVIDLTPGFSSFVTLALKKITFSKKQLVPFLPNIGSKDLEFLVGLVKDGKLKPVIDSKHPFDKAPEAWAKKYAVAPANQAAKLPQEVPPVEASGLPVAATTALKALQLVGTKFDGTGKPLYVLITAASGGVGLYAVQLAKLANLHVTATCGPRNIDLVKSLGADEVLDYQTPEGESLKSPGGKKYDVVIYGSGGIAWSVFEPNLSENGKVIDLNPDFANIVSSLEETTSPNS</sequence>